<dbReference type="Gene3D" id="1.20.120.340">
    <property type="entry name" value="Flagellar protein FliS"/>
    <property type="match status" value="1"/>
</dbReference>
<accession>A0ABM5EM97</accession>
<protein>
    <submittedName>
        <fullName evidence="6">Perilipin-3-like</fullName>
    </submittedName>
</protein>
<evidence type="ECO:0000256" key="2">
    <source>
        <dbReference type="ARBA" id="ARBA00006311"/>
    </source>
</evidence>
<dbReference type="PANTHER" id="PTHR14024:SF51">
    <property type="entry name" value="PERILIPIN-RELATED"/>
    <property type="match status" value="1"/>
</dbReference>
<feature type="compositionally biased region" description="Polar residues" evidence="4">
    <location>
        <begin position="582"/>
        <end position="593"/>
    </location>
</feature>
<dbReference type="InterPro" id="IPR004279">
    <property type="entry name" value="Perilipin"/>
</dbReference>
<dbReference type="SUPFAM" id="SSF109775">
    <property type="entry name" value="Mannose-6-phosphate receptor binding protein 1 (Tip47), C-terminal domain"/>
    <property type="match status" value="1"/>
</dbReference>
<name>A0ABM5EM97_9SAUR</name>
<evidence type="ECO:0000313" key="6">
    <source>
        <dbReference type="RefSeq" id="XP_072834269.1"/>
    </source>
</evidence>
<dbReference type="Gene3D" id="3.30.720.170">
    <property type="entry name" value="Perilipin, alpha-beta domain"/>
    <property type="match status" value="1"/>
</dbReference>
<evidence type="ECO:0000256" key="3">
    <source>
        <dbReference type="ARBA" id="ARBA00022677"/>
    </source>
</evidence>
<feature type="compositionally biased region" description="Basic and acidic residues" evidence="4">
    <location>
        <begin position="526"/>
        <end position="553"/>
    </location>
</feature>
<evidence type="ECO:0000313" key="5">
    <source>
        <dbReference type="Proteomes" id="UP001652642"/>
    </source>
</evidence>
<keyword evidence="5" id="KW-1185">Reference proteome</keyword>
<evidence type="ECO:0000256" key="1">
    <source>
        <dbReference type="ARBA" id="ARBA00004502"/>
    </source>
</evidence>
<sequence length="599" mass="64534">MASDVKGKSSEAPRTESVITRVASLPLVTSTYDLLSSVYAYAKENYPCVNTACNVAEMVASMAVGSAKGGVQPLVGHLEPQIAAMNEYACKGLDTLEERVPCLHQPAHQVIEEGVTLAKSVVGSTVHTAMDAANGAKHLFTHRVTAAVDLTKDIVQDSVALTKMVVNSTVNTALSAANEAKTLVSHRVTDVVNLSKETAQESVDLTKAVVSSTVNTALQAAAGTKDLLVTGQVRNCGAAQEGIEMGTFIQQLVATGVDAVLEKTEEMIDYYLPMTEEELVKLATEVQGFGPPSLEDQRRQQSYFVRLGSLSSKVRQRASLHSLSRLNLIKENTQNTLSQLQRVINLVEHLKEGVGQQFQEAQLKLHQLVAEWTGTQPGDASVGDTPPEVESRTLAMLRVVTQDLGPAYLRLVGGIEGLPVSLREKVDHAVSNARQLHASFSAAGSLRDLSSDLLAQSHEKIAQAREVLEALVRYMTESTPLNWIIGPFRPSPAAPEERETETPQPGGQEGKEGAEPGDETSPSEVILKETKAEQRSAKEEEEKGEGSEAKETLEGLVATWSDMPKKARKRVLKEATKEGSGQKPSKSALNQVPESHKQQ</sequence>
<dbReference type="Proteomes" id="UP001652642">
    <property type="component" value="Chromosome 7"/>
</dbReference>
<proteinExistence type="inferred from homology"/>
<organism evidence="5 6">
    <name type="scientific">Pogona vitticeps</name>
    <name type="common">central bearded dragon</name>
    <dbReference type="NCBI Taxonomy" id="103695"/>
    <lineage>
        <taxon>Eukaryota</taxon>
        <taxon>Metazoa</taxon>
        <taxon>Chordata</taxon>
        <taxon>Craniata</taxon>
        <taxon>Vertebrata</taxon>
        <taxon>Euteleostomi</taxon>
        <taxon>Lepidosauria</taxon>
        <taxon>Squamata</taxon>
        <taxon>Bifurcata</taxon>
        <taxon>Unidentata</taxon>
        <taxon>Episquamata</taxon>
        <taxon>Toxicofera</taxon>
        <taxon>Iguania</taxon>
        <taxon>Acrodonta</taxon>
        <taxon>Agamidae</taxon>
        <taxon>Amphibolurinae</taxon>
        <taxon>Pogona</taxon>
    </lineage>
</organism>
<dbReference type="GeneID" id="110079239"/>
<reference evidence="6" key="1">
    <citation type="submission" date="2025-08" db="UniProtKB">
        <authorList>
            <consortium name="RefSeq"/>
        </authorList>
    </citation>
    <scope>IDENTIFICATION</scope>
</reference>
<keyword evidence="3" id="KW-0551">Lipid droplet</keyword>
<dbReference type="Pfam" id="PF03036">
    <property type="entry name" value="Perilipin"/>
    <property type="match status" value="2"/>
</dbReference>
<dbReference type="RefSeq" id="XP_072834269.1">
    <property type="nucleotide sequence ID" value="XM_072978168.1"/>
</dbReference>
<comment type="similarity">
    <text evidence="2">Belongs to the perilipin family.</text>
</comment>
<feature type="region of interest" description="Disordered" evidence="4">
    <location>
        <begin position="483"/>
        <end position="599"/>
    </location>
</feature>
<gene>
    <name evidence="6" type="primary">LOC110079239</name>
</gene>
<evidence type="ECO:0000256" key="4">
    <source>
        <dbReference type="SAM" id="MobiDB-lite"/>
    </source>
</evidence>
<comment type="subcellular location">
    <subcellularLocation>
        <location evidence="1">Lipid droplet</location>
    </subcellularLocation>
</comment>
<dbReference type="PANTHER" id="PTHR14024">
    <property type="entry name" value="PERILIPIN"/>
    <property type="match status" value="1"/>
</dbReference>